<dbReference type="PROSITE" id="PS00463">
    <property type="entry name" value="ZN2_CY6_FUNGAL_1"/>
    <property type="match status" value="1"/>
</dbReference>
<dbReference type="AlphaFoldDB" id="A0A9W9Q830"/>
<evidence type="ECO:0000256" key="3">
    <source>
        <dbReference type="ARBA" id="ARBA00023125"/>
    </source>
</evidence>
<dbReference type="GO" id="GO:0008270">
    <property type="term" value="F:zinc ion binding"/>
    <property type="evidence" value="ECO:0007669"/>
    <property type="project" value="InterPro"/>
</dbReference>
<evidence type="ECO:0000256" key="1">
    <source>
        <dbReference type="ARBA" id="ARBA00022723"/>
    </source>
</evidence>
<dbReference type="GO" id="GO:0006351">
    <property type="term" value="P:DNA-templated transcription"/>
    <property type="evidence" value="ECO:0007669"/>
    <property type="project" value="InterPro"/>
</dbReference>
<keyword evidence="2" id="KW-0805">Transcription regulation</keyword>
<evidence type="ECO:0000313" key="9">
    <source>
        <dbReference type="Proteomes" id="UP001147695"/>
    </source>
</evidence>
<organism evidence="8 9">
    <name type="scientific">Penicillium brevicompactum</name>
    <dbReference type="NCBI Taxonomy" id="5074"/>
    <lineage>
        <taxon>Eukaryota</taxon>
        <taxon>Fungi</taxon>
        <taxon>Dikarya</taxon>
        <taxon>Ascomycota</taxon>
        <taxon>Pezizomycotina</taxon>
        <taxon>Eurotiomycetes</taxon>
        <taxon>Eurotiomycetidae</taxon>
        <taxon>Eurotiales</taxon>
        <taxon>Aspergillaceae</taxon>
        <taxon>Penicillium</taxon>
    </lineage>
</organism>
<evidence type="ECO:0000256" key="2">
    <source>
        <dbReference type="ARBA" id="ARBA00023015"/>
    </source>
</evidence>
<feature type="domain" description="Zn(2)-C6 fungal-type" evidence="7">
    <location>
        <begin position="77"/>
        <end position="107"/>
    </location>
</feature>
<gene>
    <name evidence="8" type="ORF">N7452_009115</name>
</gene>
<proteinExistence type="predicted"/>
<dbReference type="InterPro" id="IPR053230">
    <property type="entry name" value="Trans_reg_galc"/>
</dbReference>
<evidence type="ECO:0000256" key="4">
    <source>
        <dbReference type="ARBA" id="ARBA00023163"/>
    </source>
</evidence>
<comment type="caution">
    <text evidence="8">The sequence shown here is derived from an EMBL/GenBank/DDBJ whole genome shotgun (WGS) entry which is preliminary data.</text>
</comment>
<dbReference type="SUPFAM" id="SSF57701">
    <property type="entry name" value="Zn2/Cys6 DNA-binding domain"/>
    <property type="match status" value="1"/>
</dbReference>
<accession>A0A9W9Q830</accession>
<dbReference type="GO" id="GO:0003677">
    <property type="term" value="F:DNA binding"/>
    <property type="evidence" value="ECO:0007669"/>
    <property type="project" value="UniProtKB-KW"/>
</dbReference>
<dbReference type="CDD" id="cd12148">
    <property type="entry name" value="fungal_TF_MHR"/>
    <property type="match status" value="1"/>
</dbReference>
<dbReference type="PANTHER" id="PTHR47654:SF1">
    <property type="entry name" value="ZN(II)2CYS6 TRANSCRIPTION FACTOR (EUROFUNG)"/>
    <property type="match status" value="1"/>
</dbReference>
<dbReference type="EMBL" id="JAPZBQ010000005">
    <property type="protein sequence ID" value="KAJ5328725.1"/>
    <property type="molecule type" value="Genomic_DNA"/>
</dbReference>
<evidence type="ECO:0000256" key="6">
    <source>
        <dbReference type="SAM" id="MobiDB-lite"/>
    </source>
</evidence>
<evidence type="ECO:0000256" key="5">
    <source>
        <dbReference type="ARBA" id="ARBA00023242"/>
    </source>
</evidence>
<dbReference type="SMART" id="SM00906">
    <property type="entry name" value="Fungal_trans"/>
    <property type="match status" value="1"/>
</dbReference>
<evidence type="ECO:0000259" key="7">
    <source>
        <dbReference type="PROSITE" id="PS50048"/>
    </source>
</evidence>
<dbReference type="InterPro" id="IPR036864">
    <property type="entry name" value="Zn2-C6_fun-type_DNA-bd_sf"/>
</dbReference>
<name>A0A9W9Q830_PENBR</name>
<dbReference type="GO" id="GO:0000981">
    <property type="term" value="F:DNA-binding transcription factor activity, RNA polymerase II-specific"/>
    <property type="evidence" value="ECO:0007669"/>
    <property type="project" value="InterPro"/>
</dbReference>
<keyword evidence="3" id="KW-0238">DNA-binding</keyword>
<protein>
    <recommendedName>
        <fullName evidence="7">Zn(2)-C6 fungal-type domain-containing protein</fullName>
    </recommendedName>
</protein>
<dbReference type="Pfam" id="PF00172">
    <property type="entry name" value="Zn_clus"/>
    <property type="match status" value="1"/>
</dbReference>
<dbReference type="Gene3D" id="4.10.240.10">
    <property type="entry name" value="Zn(2)-C6 fungal-type DNA-binding domain"/>
    <property type="match status" value="1"/>
</dbReference>
<dbReference type="Proteomes" id="UP001147695">
    <property type="component" value="Unassembled WGS sequence"/>
</dbReference>
<dbReference type="CDD" id="cd00067">
    <property type="entry name" value="GAL4"/>
    <property type="match status" value="1"/>
</dbReference>
<dbReference type="InterPro" id="IPR001138">
    <property type="entry name" value="Zn2Cys6_DnaBD"/>
</dbReference>
<evidence type="ECO:0000313" key="8">
    <source>
        <dbReference type="EMBL" id="KAJ5328725.1"/>
    </source>
</evidence>
<dbReference type="Pfam" id="PF04082">
    <property type="entry name" value="Fungal_trans"/>
    <property type="match status" value="1"/>
</dbReference>
<reference evidence="8" key="1">
    <citation type="submission" date="2022-12" db="EMBL/GenBank/DDBJ databases">
        <authorList>
            <person name="Petersen C."/>
        </authorList>
    </citation>
    <scope>NUCLEOTIDE SEQUENCE</scope>
    <source>
        <strain evidence="8">IBT 35673</strain>
    </source>
</reference>
<dbReference type="InterPro" id="IPR007219">
    <property type="entry name" value="XnlR_reg_dom"/>
</dbReference>
<feature type="region of interest" description="Disordered" evidence="6">
    <location>
        <begin position="500"/>
        <end position="525"/>
    </location>
</feature>
<reference evidence="8" key="2">
    <citation type="journal article" date="2023" name="IMA Fungus">
        <title>Comparative genomic study of the Penicillium genus elucidates a diverse pangenome and 15 lateral gene transfer events.</title>
        <authorList>
            <person name="Petersen C."/>
            <person name="Sorensen T."/>
            <person name="Nielsen M.R."/>
            <person name="Sondergaard T.E."/>
            <person name="Sorensen J.L."/>
            <person name="Fitzpatrick D.A."/>
            <person name="Frisvad J.C."/>
            <person name="Nielsen K.L."/>
        </authorList>
    </citation>
    <scope>NUCLEOTIDE SEQUENCE</scope>
    <source>
        <strain evidence="8">IBT 35673</strain>
    </source>
</reference>
<dbReference type="PROSITE" id="PS50048">
    <property type="entry name" value="ZN2_CY6_FUNGAL_2"/>
    <property type="match status" value="1"/>
</dbReference>
<dbReference type="PANTHER" id="PTHR47654">
    <property type="entry name" value="ZN(II)2CYS6 TRANSCRIPTION FACTOR (EUROFUNG)-RELATED"/>
    <property type="match status" value="1"/>
</dbReference>
<sequence>MSGNFDAPFHSKRNELVDDSASFHSTWTAPDYNLPSLEAAIAENTFTATCDQANAKVPIPRTAQSTRWIARGRVSRACENCRDQKVKCSGNRPVCDRCRNTGAACFYGDRKKEKTVKELKELTSQISALQSLVRNVYPTLDASSSQLVDQTLREISSGLPLPQTNPVAPDLFSFPPGHIRQVNPPMSLIDARPGFQSRLADYTEEDYDYDDRVRASGFVGEHSEVAWLYRLKCDLDQDLSTMKETPQHLAMSSMNFFRDDSQVLVLDPVDLACWPPQHVADKLVDAYFQFVHPAFPIFSKTTFLRQYRSFYSKPDSQPGKKWQALLNLVFAIATRHLILAAPPWSNCDDHQRFFGRAWSVIVEQLALLDHPDLQQVQTEGLAAFYLLSVGQINRSWRIIGAAIRSAVTMGLNLRSESHSIPYFSKEIRYRLWWALFLLDTVLSEMTGRPLSTEGIFCTTPLPVPLREEDLFDERVVQLVTSKKTGAGLFTSLVPNSILAPPEESASRNNPAQLGPGQLNGKKRTPQDIAETHTTSTSLAPNTSLCFLYAVDLAHLLREAINNLYAPRETRRSCHDIETVISKLNSHADDWLSHLPTEFQFTSTNTNATRIFAQQRAILAFRFYATKLIITQPSLRLSGPTMEARSPGTLSNNLATICLQTACQMLDLLPDEPNCSWLYNLAPWLSILHNIMQSITVLLIELFTFTHIGTSKATGIIQRVKKAIQWLNQMSARDPSSQRAWLICMDILSYHGSKFGFDSENHWLSL</sequence>
<keyword evidence="4" id="KW-0804">Transcription</keyword>
<dbReference type="SMART" id="SM00066">
    <property type="entry name" value="GAL4"/>
    <property type="match status" value="1"/>
</dbReference>
<keyword evidence="1" id="KW-0479">Metal-binding</keyword>
<keyword evidence="5" id="KW-0539">Nucleus</keyword>